<evidence type="ECO:0000256" key="1">
    <source>
        <dbReference type="SAM" id="Phobius"/>
    </source>
</evidence>
<protein>
    <submittedName>
        <fullName evidence="2">Uncharacterized protein</fullName>
    </submittedName>
</protein>
<feature type="transmembrane region" description="Helical" evidence="1">
    <location>
        <begin position="115"/>
        <end position="136"/>
    </location>
</feature>
<keyword evidence="1" id="KW-0472">Membrane</keyword>
<feature type="transmembrane region" description="Helical" evidence="1">
    <location>
        <begin position="80"/>
        <end position="103"/>
    </location>
</feature>
<evidence type="ECO:0000313" key="2">
    <source>
        <dbReference type="EMBL" id="MDG0792738.1"/>
    </source>
</evidence>
<keyword evidence="3" id="KW-1185">Reference proteome</keyword>
<keyword evidence="1" id="KW-0812">Transmembrane</keyword>
<sequence>MPIPVARMASARMLLAGTALAAIGAIFFTVQYLLAPALRDRVSPGEWVAAAVIWLCYGLIMNAVILYLEMGFNGRTYVKAYMTICLVLGMVSLGAAWQGFSFVGGLLASIREAPALMPALAAVIAAAVLYGMRLAIVKRMERRSYTF</sequence>
<evidence type="ECO:0000313" key="3">
    <source>
        <dbReference type="Proteomes" id="UP001153387"/>
    </source>
</evidence>
<gene>
    <name evidence="2" type="ORF">OMP38_19045</name>
</gene>
<keyword evidence="1" id="KW-1133">Transmembrane helix</keyword>
<organism evidence="2 3">
    <name type="scientific">Cohnella ginsengisoli</name>
    <dbReference type="NCBI Taxonomy" id="425004"/>
    <lineage>
        <taxon>Bacteria</taxon>
        <taxon>Bacillati</taxon>
        <taxon>Bacillota</taxon>
        <taxon>Bacilli</taxon>
        <taxon>Bacillales</taxon>
        <taxon>Paenibacillaceae</taxon>
        <taxon>Cohnella</taxon>
    </lineage>
</organism>
<reference evidence="2 3" key="1">
    <citation type="submission" date="2022-10" db="EMBL/GenBank/DDBJ databases">
        <title>Comparative genomic analysis of Cohnella hashimotonis sp. nov., isolated from the International Space Station.</title>
        <authorList>
            <person name="Simpson A."/>
            <person name="Venkateswaran K."/>
        </authorList>
    </citation>
    <scope>NUCLEOTIDE SEQUENCE [LARGE SCALE GENOMIC DNA]</scope>
    <source>
        <strain evidence="2 3">DSM 18997</strain>
    </source>
</reference>
<comment type="caution">
    <text evidence="2">The sequence shown here is derived from an EMBL/GenBank/DDBJ whole genome shotgun (WGS) entry which is preliminary data.</text>
</comment>
<dbReference type="AlphaFoldDB" id="A0A9X4QNF8"/>
<feature type="transmembrane region" description="Helical" evidence="1">
    <location>
        <begin position="12"/>
        <end position="35"/>
    </location>
</feature>
<accession>A0A9X4QNF8</accession>
<name>A0A9X4QNF8_9BACL</name>
<proteinExistence type="predicted"/>
<feature type="transmembrane region" description="Helical" evidence="1">
    <location>
        <begin position="47"/>
        <end position="68"/>
    </location>
</feature>
<dbReference type="EMBL" id="JAPDHZ010000003">
    <property type="protein sequence ID" value="MDG0792738.1"/>
    <property type="molecule type" value="Genomic_DNA"/>
</dbReference>
<dbReference type="RefSeq" id="WP_277566503.1">
    <property type="nucleotide sequence ID" value="NZ_JAPDHZ010000003.1"/>
</dbReference>
<dbReference type="Proteomes" id="UP001153387">
    <property type="component" value="Unassembled WGS sequence"/>
</dbReference>